<dbReference type="GO" id="GO:0006995">
    <property type="term" value="P:cellular response to nitrogen starvation"/>
    <property type="evidence" value="ECO:0007669"/>
    <property type="project" value="TreeGrafter"/>
</dbReference>
<dbReference type="SUPFAM" id="SSF69572">
    <property type="entry name" value="Activating enzymes of the ubiquitin-like proteins"/>
    <property type="match status" value="1"/>
</dbReference>
<dbReference type="GO" id="GO:0034727">
    <property type="term" value="P:piecemeal microautophagy of the nucleus"/>
    <property type="evidence" value="ECO:0007669"/>
    <property type="project" value="TreeGrafter"/>
</dbReference>
<reference evidence="3 4" key="1">
    <citation type="submission" date="2020-04" db="EMBL/GenBank/DDBJ databases">
        <title>Perkinsus olseni comparative genomics.</title>
        <authorList>
            <person name="Bogema D.R."/>
        </authorList>
    </citation>
    <scope>NUCLEOTIDE SEQUENCE [LARGE SCALE GENOMIC DNA]</scope>
    <source>
        <strain evidence="3">00978-12</strain>
    </source>
</reference>
<dbReference type="InterPro" id="IPR032197">
    <property type="entry name" value="Atg7_N"/>
</dbReference>
<organism evidence="3 4">
    <name type="scientific">Perkinsus olseni</name>
    <name type="common">Perkinsus atlanticus</name>
    <dbReference type="NCBI Taxonomy" id="32597"/>
    <lineage>
        <taxon>Eukaryota</taxon>
        <taxon>Sar</taxon>
        <taxon>Alveolata</taxon>
        <taxon>Perkinsozoa</taxon>
        <taxon>Perkinsea</taxon>
        <taxon>Perkinsida</taxon>
        <taxon>Perkinsidae</taxon>
        <taxon>Perkinsus</taxon>
    </lineage>
</organism>
<dbReference type="PANTHER" id="PTHR10953">
    <property type="entry name" value="UBIQUITIN-ACTIVATING ENZYME E1"/>
    <property type="match status" value="1"/>
</dbReference>
<dbReference type="PROSITE" id="PS50222">
    <property type="entry name" value="EF_HAND_2"/>
    <property type="match status" value="1"/>
</dbReference>
<dbReference type="GO" id="GO:0032446">
    <property type="term" value="P:protein modification by small protein conjugation"/>
    <property type="evidence" value="ECO:0007669"/>
    <property type="project" value="TreeGrafter"/>
</dbReference>
<feature type="compositionally biased region" description="Acidic residues" evidence="1">
    <location>
        <begin position="49"/>
        <end position="63"/>
    </location>
</feature>
<accession>A0A7J6PKR9</accession>
<dbReference type="Gene3D" id="3.40.50.720">
    <property type="entry name" value="NAD(P)-binding Rossmann-like Domain"/>
    <property type="match status" value="1"/>
</dbReference>
<dbReference type="Pfam" id="PF16420">
    <property type="entry name" value="ATG7_N"/>
    <property type="match status" value="1"/>
</dbReference>
<dbReference type="InterPro" id="IPR042523">
    <property type="entry name" value="Atg7_N_2"/>
</dbReference>
<name>A0A7J6PKR9_PEROL</name>
<dbReference type="GO" id="GO:0005509">
    <property type="term" value="F:calcium ion binding"/>
    <property type="evidence" value="ECO:0007669"/>
    <property type="project" value="InterPro"/>
</dbReference>
<dbReference type="GO" id="GO:0019779">
    <property type="term" value="F:Atg8 activating enzyme activity"/>
    <property type="evidence" value="ECO:0007669"/>
    <property type="project" value="TreeGrafter"/>
</dbReference>
<feature type="compositionally biased region" description="Low complexity" evidence="1">
    <location>
        <begin position="261"/>
        <end position="276"/>
    </location>
</feature>
<dbReference type="GO" id="GO:0019778">
    <property type="term" value="F:Atg12 activating enzyme activity"/>
    <property type="evidence" value="ECO:0007669"/>
    <property type="project" value="TreeGrafter"/>
</dbReference>
<dbReference type="InterPro" id="IPR042522">
    <property type="entry name" value="Atg7_N_1"/>
</dbReference>
<gene>
    <name evidence="3" type="primary">ATG7</name>
    <name evidence="3" type="ORF">FOZ60_015628</name>
</gene>
<evidence type="ECO:0000259" key="2">
    <source>
        <dbReference type="PROSITE" id="PS50222"/>
    </source>
</evidence>
<dbReference type="GO" id="GO:0000407">
    <property type="term" value="C:phagophore assembly site"/>
    <property type="evidence" value="ECO:0007669"/>
    <property type="project" value="TreeGrafter"/>
</dbReference>
<dbReference type="GO" id="GO:0000422">
    <property type="term" value="P:autophagy of mitochondrion"/>
    <property type="evidence" value="ECO:0007669"/>
    <property type="project" value="TreeGrafter"/>
</dbReference>
<evidence type="ECO:0000256" key="1">
    <source>
        <dbReference type="SAM" id="MobiDB-lite"/>
    </source>
</evidence>
<sequence length="1443" mass="157887">MFESTGILEAANRLRADPRGFTESLRKDPCPEDEDHPPAGDGSSQVEHNEDDNDEYTVGDDSLEDTTVVAVEPLKPSSSKSAHNAMAYSIRPGLTALAAECCRELPSRRTEGVAQHEEYLREACATAGYNSADCHPLMITLSAPGPATSSGDLLQSWLGGLPVEDRSSIISEQLLNPRYTVLGAAAAAADHSADKDILAVIILSDGSKPAEDSHEEAPSEPQPAVVDWADVVEASKPSSLRVPEEVRESVSRLSKPRSFTVSPAPGSASSESPEPVVDPCQVAQGYILNRVVRAFVSQCDSDADGRITAEDVISMARANGSHRPKALALVVENLRDMIADIASRRLNRPVRGAAEAQPAFSDSVTWSEVAATMRERKEWAYLDEREVHAPTRIDNFNKHWVYRRNRYASLWILALSVCGFKAFVPIGRHSCRVKGAQQQQDRAVDLNPWTATMKKEGITLPLSPRPSRHQYPNGGMFVLRESAHQAVDEAPQWEQERQFYQTTVNGDVQQPFPAGPKYSMARSVEAKAGRSISAALGPTPGGSTGKTHLTHFHNTCSVPARRESSDDHPPCSRAYYGMATLQHDPGPYDDKNVWQAGDSLKLDYRLSRMTKADREAVWDTVTLPRRAQRQYEERRHEQLHGRAHLVGRYDGTPSTSSFREDNPARRGAHGRRVYDTQVRPEPLPPAISGIDTVPVEGILRYRGRSGMADNVWLLRRQESEYEKGLRDRGLGPGFRQYMPRANEPRSKYHNMATRDLGLDAIIHDKPRPEAATQRDREYRPFATFTRPLDASDMDRRIPVGPLPCCKTLKRRVVRSFSAAMLPCINVLITILMPTTQVEFSSPVLQLDTKFWRELADYKLNVQRLGTSAIPTSGEIPSHDPSRILCSGLKEKELSNEIGSCCSGRVYNYNTIQDFARVDRQSILNSLTHSILSAAFSSSSEPQPLLYFVVICYADLKNFKFTYNCAVPRLAFKTPLIVTSSTAAADPIETSTLSRLSKEMVLLRHEDGTLSNLSERSTSPIAEVLVLVAALPQSNSAVTLPWYMSTILVAIMSRLRGAAQHSVAVRLVHQRGGASIEITVEGPTDLEASVDCVPGWVAFPGFQGKPSVTTTLDLKSVMDPVALAVSATDLNVRLMQWRVLPSLDPDRIMNLRCLLIGAGTLGCAVSRTLLGWGVKHITFVDSGHQPCPPEFIYLRGCCRETPEGGSSSNRLSEVVPGLNVRGIQLEVPMPGKSSTSGAHDVVYLLTDSRESRWLPTVMIAAKAKSKGPLGVSVALGFDSYLVKVQSYGDRSAACYFCNDVSAPSDSTSFRTLDQMCTVTRPGLAPLASATAVELVATLTQRDGFEQVRTVDDDGGNALGATPDQIRGFLGNWQQVPAVTQAFDRCVACSNAIIAEYTTRGASFVAECTADASVLGEKSGLAEMLVAAERAEDDLLAFGIDDDDF</sequence>
<dbReference type="Gene3D" id="3.40.140.70">
    <property type="entry name" value="Ubiquitin-like modifier-activating enzyme ATG7 N-terminal domain"/>
    <property type="match status" value="1"/>
</dbReference>
<dbReference type="InterPro" id="IPR002048">
    <property type="entry name" value="EF_hand_dom"/>
</dbReference>
<evidence type="ECO:0000313" key="4">
    <source>
        <dbReference type="Proteomes" id="UP000541610"/>
    </source>
</evidence>
<feature type="region of interest" description="Disordered" evidence="1">
    <location>
        <begin position="1"/>
        <end position="63"/>
    </location>
</feature>
<dbReference type="Gene3D" id="3.40.140.100">
    <property type="entry name" value="Ubiquitin-like modifier-activating enzyme ATG7 C-terminal domain"/>
    <property type="match status" value="1"/>
</dbReference>
<comment type="caution">
    <text evidence="3">The sequence shown here is derived from an EMBL/GenBank/DDBJ whole genome shotgun (WGS) entry which is preliminary data.</text>
</comment>
<feature type="region of interest" description="Disordered" evidence="1">
    <location>
        <begin position="251"/>
        <end position="276"/>
    </location>
</feature>
<dbReference type="InterPro" id="IPR035985">
    <property type="entry name" value="Ubiquitin-activating_enz"/>
</dbReference>
<dbReference type="InterPro" id="IPR000594">
    <property type="entry name" value="ThiF_NAD_FAD-bd"/>
</dbReference>
<dbReference type="PANTHER" id="PTHR10953:SF3">
    <property type="entry name" value="UBIQUITIN-LIKE MODIFIER-ACTIVATING ENZYME ATG7"/>
    <property type="match status" value="1"/>
</dbReference>
<protein>
    <submittedName>
        <fullName evidence="3">Autophagy protein 7</fullName>
    </submittedName>
</protein>
<dbReference type="EMBL" id="JABANP010000008">
    <property type="protein sequence ID" value="KAF4696728.1"/>
    <property type="molecule type" value="Genomic_DNA"/>
</dbReference>
<feature type="domain" description="EF-hand" evidence="2">
    <location>
        <begin position="287"/>
        <end position="322"/>
    </location>
</feature>
<feature type="region of interest" description="Disordered" evidence="1">
    <location>
        <begin position="646"/>
        <end position="672"/>
    </location>
</feature>
<dbReference type="OrthoDB" id="338614at2759"/>
<dbReference type="PROSITE" id="PS00018">
    <property type="entry name" value="EF_HAND_1"/>
    <property type="match status" value="1"/>
</dbReference>
<dbReference type="InterPro" id="IPR018247">
    <property type="entry name" value="EF_Hand_1_Ca_BS"/>
</dbReference>
<dbReference type="Proteomes" id="UP000541610">
    <property type="component" value="Unassembled WGS sequence"/>
</dbReference>
<feature type="compositionally biased region" description="Basic and acidic residues" evidence="1">
    <location>
        <begin position="12"/>
        <end position="30"/>
    </location>
</feature>
<dbReference type="InterPro" id="IPR045886">
    <property type="entry name" value="ThiF/MoeB/HesA"/>
</dbReference>
<evidence type="ECO:0000313" key="3">
    <source>
        <dbReference type="EMBL" id="KAF4696728.1"/>
    </source>
</evidence>
<dbReference type="Pfam" id="PF00899">
    <property type="entry name" value="ThiF"/>
    <property type="match status" value="1"/>
</dbReference>
<proteinExistence type="predicted"/>
<dbReference type="GO" id="GO:0000045">
    <property type="term" value="P:autophagosome assembly"/>
    <property type="evidence" value="ECO:0007669"/>
    <property type="project" value="TreeGrafter"/>
</dbReference>